<accession>A0ABV4J1I2</accession>
<comment type="caution">
    <text evidence="1">The sequence shown here is derived from an EMBL/GenBank/DDBJ whole genome shotgun (WGS) entry which is preliminary data.</text>
</comment>
<gene>
    <name evidence="1" type="ORF">KYY02_19445</name>
</gene>
<protein>
    <submittedName>
        <fullName evidence="1">Uncharacterized protein</fullName>
    </submittedName>
</protein>
<dbReference type="EMBL" id="JAHWZY010000019">
    <property type="protein sequence ID" value="MEZ3180783.1"/>
    <property type="molecule type" value="Genomic_DNA"/>
</dbReference>
<organism evidence="1 2">
    <name type="scientific">Streptomyces pimonensis</name>
    <dbReference type="NCBI Taxonomy" id="2860288"/>
    <lineage>
        <taxon>Bacteria</taxon>
        <taxon>Bacillati</taxon>
        <taxon>Actinomycetota</taxon>
        <taxon>Actinomycetes</taxon>
        <taxon>Kitasatosporales</taxon>
        <taxon>Streptomycetaceae</taxon>
        <taxon>Streptomyces</taxon>
    </lineage>
</organism>
<sequence length="107" mass="11676">MTSIRIAQLRESIARRALDANSTPTDARILNVVRTGTVFTVVTEQPGQTFRYGVDSFRIPTPDNTDPDHEEVTAPKLWTVVDEDCGAGLDEVPGMLARATAYARSIA</sequence>
<name>A0ABV4J1I2_9ACTN</name>
<keyword evidence="2" id="KW-1185">Reference proteome</keyword>
<dbReference type="RefSeq" id="WP_371239673.1">
    <property type="nucleotide sequence ID" value="NZ_JAHWZY010000019.1"/>
</dbReference>
<reference evidence="1 2" key="1">
    <citation type="journal article" date="2021" name="Res Sq">
        <title>Streptomyces Pimoensis sp. nov., Isolated From the Taklimakan Desert in Xinjiang, China.</title>
        <authorList>
            <person name="Zhang P."/>
            <person name="Luo X."/>
            <person name="Luo X."/>
            <person name="Liu Z."/>
            <person name="Xia Z."/>
            <person name="Wan C."/>
            <person name="zhang L."/>
        </authorList>
    </citation>
    <scope>NUCLEOTIDE SEQUENCE [LARGE SCALE GENOMIC DNA]</scope>
    <source>
        <strain evidence="1 2">TRM75549</strain>
    </source>
</reference>
<proteinExistence type="predicted"/>
<evidence type="ECO:0000313" key="1">
    <source>
        <dbReference type="EMBL" id="MEZ3180783.1"/>
    </source>
</evidence>
<dbReference type="Proteomes" id="UP001567537">
    <property type="component" value="Unassembled WGS sequence"/>
</dbReference>
<evidence type="ECO:0000313" key="2">
    <source>
        <dbReference type="Proteomes" id="UP001567537"/>
    </source>
</evidence>